<comment type="caution">
    <text evidence="9">The sequence shown here is derived from an EMBL/GenBank/DDBJ whole genome shotgun (WGS) entry which is preliminary data.</text>
</comment>
<keyword evidence="5" id="KW-0663">Pyridoxal phosphate</keyword>
<dbReference type="GO" id="GO:0008483">
    <property type="term" value="F:transaminase activity"/>
    <property type="evidence" value="ECO:0007669"/>
    <property type="project" value="UniProtKB-KW"/>
</dbReference>
<dbReference type="PROSITE" id="PS00595">
    <property type="entry name" value="AA_TRANSFER_CLASS_5"/>
    <property type="match status" value="1"/>
</dbReference>
<dbReference type="Gene3D" id="3.40.640.10">
    <property type="entry name" value="Type I PLP-dependent aspartate aminotransferase-like (Major domain)"/>
    <property type="match status" value="1"/>
</dbReference>
<keyword evidence="6" id="KW-0408">Iron</keyword>
<feature type="domain" description="Aminotransferase class V" evidence="8">
    <location>
        <begin position="1"/>
        <end position="175"/>
    </location>
</feature>
<evidence type="ECO:0000256" key="6">
    <source>
        <dbReference type="ARBA" id="ARBA00023004"/>
    </source>
</evidence>
<dbReference type="InterPro" id="IPR015424">
    <property type="entry name" value="PyrdxlP-dep_Trfase"/>
</dbReference>
<name>T1ASC8_9ZZZZ</name>
<protein>
    <recommendedName>
        <fullName evidence="3">cysteine desulfurase</fullName>
        <ecNumber evidence="3">2.8.1.7</ecNumber>
    </recommendedName>
</protein>
<comment type="cofactor">
    <cofactor evidence="1">
        <name>pyridoxal 5'-phosphate</name>
        <dbReference type="ChEBI" id="CHEBI:597326"/>
    </cofactor>
</comment>
<evidence type="ECO:0000256" key="7">
    <source>
        <dbReference type="ARBA" id="ARBA00023014"/>
    </source>
</evidence>
<evidence type="ECO:0000256" key="2">
    <source>
        <dbReference type="ARBA" id="ARBA00006490"/>
    </source>
</evidence>
<dbReference type="EC" id="2.8.1.7" evidence="3"/>
<dbReference type="InterPro" id="IPR020578">
    <property type="entry name" value="Aminotrans_V_PyrdxlP_BS"/>
</dbReference>
<dbReference type="InterPro" id="IPR000192">
    <property type="entry name" value="Aminotrans_V_dom"/>
</dbReference>
<keyword evidence="9" id="KW-0808">Transferase</keyword>
<dbReference type="Gene3D" id="3.90.1150.10">
    <property type="entry name" value="Aspartate Aminotransferase, domain 1"/>
    <property type="match status" value="1"/>
</dbReference>
<keyword evidence="4" id="KW-0479">Metal-binding</keyword>
<dbReference type="GO" id="GO:0031071">
    <property type="term" value="F:cysteine desulfurase activity"/>
    <property type="evidence" value="ECO:0007669"/>
    <property type="project" value="UniProtKB-EC"/>
</dbReference>
<evidence type="ECO:0000259" key="8">
    <source>
        <dbReference type="Pfam" id="PF00266"/>
    </source>
</evidence>
<sequence>MDELGVDLLSIAGHKLYAPKGIGALYIRTGVRLEPLIHGADHEKGRAGRYGERLAGLALGTACAIAWDLSFVPEMQRLRDLFWDLLQERFGTRVVLNGHPDRRLPNTLNVSFVGRVGADILAAMPEVAASTGSACHSGQISLSPVLAAMGIAPEIGTGAIRFSLGRHTTQEDIGAVLEHLERVLA</sequence>
<dbReference type="GO" id="GO:0046872">
    <property type="term" value="F:metal ion binding"/>
    <property type="evidence" value="ECO:0007669"/>
    <property type="project" value="UniProtKB-KW"/>
</dbReference>
<dbReference type="InterPro" id="IPR015421">
    <property type="entry name" value="PyrdxlP-dep_Trfase_major"/>
</dbReference>
<reference evidence="9" key="2">
    <citation type="journal article" date="2014" name="ISME J.">
        <title>Microbial stratification in low pH oxic and suboxic macroscopic growths along an acid mine drainage.</title>
        <authorList>
            <person name="Mendez-Garcia C."/>
            <person name="Mesa V."/>
            <person name="Sprenger R.R."/>
            <person name="Richter M."/>
            <person name="Diez M.S."/>
            <person name="Solano J."/>
            <person name="Bargiela R."/>
            <person name="Golyshina O.V."/>
            <person name="Manteca A."/>
            <person name="Ramos J.L."/>
            <person name="Gallego J.R."/>
            <person name="Llorente I."/>
            <person name="Martins Dos Santos V.A."/>
            <person name="Jensen O.N."/>
            <person name="Pelaez A.I."/>
            <person name="Sanchez J."/>
            <person name="Ferrer M."/>
        </authorList>
    </citation>
    <scope>NUCLEOTIDE SEQUENCE</scope>
</reference>
<dbReference type="GO" id="GO:0051536">
    <property type="term" value="F:iron-sulfur cluster binding"/>
    <property type="evidence" value="ECO:0007669"/>
    <property type="project" value="UniProtKB-KW"/>
</dbReference>
<dbReference type="AlphaFoldDB" id="T1ASC8"/>
<evidence type="ECO:0000256" key="1">
    <source>
        <dbReference type="ARBA" id="ARBA00001933"/>
    </source>
</evidence>
<accession>T1ASC8</accession>
<dbReference type="Pfam" id="PF00266">
    <property type="entry name" value="Aminotran_5"/>
    <property type="match status" value="1"/>
</dbReference>
<evidence type="ECO:0000256" key="3">
    <source>
        <dbReference type="ARBA" id="ARBA00012239"/>
    </source>
</evidence>
<comment type="similarity">
    <text evidence="2">Belongs to the class-V pyridoxal-phosphate-dependent aminotransferase family. NifS/IscS subfamily.</text>
</comment>
<evidence type="ECO:0000256" key="4">
    <source>
        <dbReference type="ARBA" id="ARBA00022723"/>
    </source>
</evidence>
<dbReference type="PANTHER" id="PTHR11601:SF34">
    <property type="entry name" value="CYSTEINE DESULFURASE"/>
    <property type="match status" value="1"/>
</dbReference>
<organism evidence="9">
    <name type="scientific">mine drainage metagenome</name>
    <dbReference type="NCBI Taxonomy" id="410659"/>
    <lineage>
        <taxon>unclassified sequences</taxon>
        <taxon>metagenomes</taxon>
        <taxon>ecological metagenomes</taxon>
    </lineage>
</organism>
<gene>
    <name evidence="9" type="ORF">B2A_03991</name>
</gene>
<evidence type="ECO:0000256" key="5">
    <source>
        <dbReference type="ARBA" id="ARBA00022898"/>
    </source>
</evidence>
<evidence type="ECO:0000313" key="9">
    <source>
        <dbReference type="EMBL" id="EQD59438.1"/>
    </source>
</evidence>
<keyword evidence="9" id="KW-0032">Aminotransferase</keyword>
<proteinExistence type="inferred from homology"/>
<reference evidence="9" key="1">
    <citation type="submission" date="2013-08" db="EMBL/GenBank/DDBJ databases">
        <authorList>
            <person name="Mendez C."/>
            <person name="Richter M."/>
            <person name="Ferrer M."/>
            <person name="Sanchez J."/>
        </authorList>
    </citation>
    <scope>NUCLEOTIDE SEQUENCE</scope>
</reference>
<dbReference type="PANTHER" id="PTHR11601">
    <property type="entry name" value="CYSTEINE DESULFURYLASE FAMILY MEMBER"/>
    <property type="match status" value="1"/>
</dbReference>
<dbReference type="SUPFAM" id="SSF53383">
    <property type="entry name" value="PLP-dependent transferases"/>
    <property type="match status" value="1"/>
</dbReference>
<dbReference type="EMBL" id="AUZZ01002660">
    <property type="protein sequence ID" value="EQD59438.1"/>
    <property type="molecule type" value="Genomic_DNA"/>
</dbReference>
<dbReference type="InterPro" id="IPR015422">
    <property type="entry name" value="PyrdxlP-dep_Trfase_small"/>
</dbReference>
<keyword evidence="7" id="KW-0411">Iron-sulfur</keyword>